<protein>
    <recommendedName>
        <fullName evidence="4">Large ribosomal subunit protein bL27</fullName>
    </recommendedName>
    <alternativeName>
        <fullName evidence="5">50S ribosomal protein L27</fullName>
    </alternativeName>
</protein>
<gene>
    <name evidence="6" type="primary">rpmA</name>
    <name evidence="6" type="ORF">A2113_03670</name>
</gene>
<dbReference type="Pfam" id="PF01016">
    <property type="entry name" value="Ribosomal_L27"/>
    <property type="match status" value="1"/>
</dbReference>
<evidence type="ECO:0000256" key="4">
    <source>
        <dbReference type="ARBA" id="ARBA00035175"/>
    </source>
</evidence>
<proteinExistence type="inferred from homology"/>
<dbReference type="AlphaFoldDB" id="A0A1G1W1X6"/>
<dbReference type="GO" id="GO:0003735">
    <property type="term" value="F:structural constituent of ribosome"/>
    <property type="evidence" value="ECO:0007669"/>
    <property type="project" value="InterPro"/>
</dbReference>
<sequence>MAHKKAGGSKARQGSNLIGKRLGVKIYAGQSVSPGQVIIRQKGSVFHAGEGVGVGRDFTLFAVRKGAVSFRDRMGKRLVEVKSAER</sequence>
<dbReference type="Gene3D" id="2.40.50.100">
    <property type="match status" value="1"/>
</dbReference>
<evidence type="ECO:0000313" key="6">
    <source>
        <dbReference type="EMBL" id="OGY21633.1"/>
    </source>
</evidence>
<dbReference type="PANTHER" id="PTHR15893">
    <property type="entry name" value="RIBOSOMAL PROTEIN L27"/>
    <property type="match status" value="1"/>
</dbReference>
<organism evidence="6 7">
    <name type="scientific">Candidatus Woykebacteria bacterium GWA1_44_8</name>
    <dbReference type="NCBI Taxonomy" id="1802591"/>
    <lineage>
        <taxon>Bacteria</taxon>
        <taxon>Candidatus Woykeibacteriota</taxon>
    </lineage>
</organism>
<evidence type="ECO:0000256" key="1">
    <source>
        <dbReference type="ARBA" id="ARBA00010797"/>
    </source>
</evidence>
<dbReference type="GO" id="GO:0005840">
    <property type="term" value="C:ribosome"/>
    <property type="evidence" value="ECO:0007669"/>
    <property type="project" value="UniProtKB-KW"/>
</dbReference>
<dbReference type="GO" id="GO:1990904">
    <property type="term" value="C:ribonucleoprotein complex"/>
    <property type="evidence" value="ECO:0007669"/>
    <property type="project" value="UniProtKB-KW"/>
</dbReference>
<name>A0A1G1W1X6_9BACT</name>
<evidence type="ECO:0000256" key="5">
    <source>
        <dbReference type="ARBA" id="ARBA00035477"/>
    </source>
</evidence>
<keyword evidence="3" id="KW-0687">Ribonucleoprotein</keyword>
<reference evidence="6 7" key="1">
    <citation type="journal article" date="2016" name="Nat. Commun.">
        <title>Thousands of microbial genomes shed light on interconnected biogeochemical processes in an aquifer system.</title>
        <authorList>
            <person name="Anantharaman K."/>
            <person name="Brown C.T."/>
            <person name="Hug L.A."/>
            <person name="Sharon I."/>
            <person name="Castelle C.J."/>
            <person name="Probst A.J."/>
            <person name="Thomas B.C."/>
            <person name="Singh A."/>
            <person name="Wilkins M.J."/>
            <person name="Karaoz U."/>
            <person name="Brodie E.L."/>
            <person name="Williams K.H."/>
            <person name="Hubbard S.S."/>
            <person name="Banfield J.F."/>
        </authorList>
    </citation>
    <scope>NUCLEOTIDE SEQUENCE [LARGE SCALE GENOMIC DNA]</scope>
</reference>
<dbReference type="PRINTS" id="PR00063">
    <property type="entry name" value="RIBOSOMALL27"/>
</dbReference>
<accession>A0A1G1W1X6</accession>
<evidence type="ECO:0000256" key="2">
    <source>
        <dbReference type="ARBA" id="ARBA00022980"/>
    </source>
</evidence>
<dbReference type="PANTHER" id="PTHR15893:SF0">
    <property type="entry name" value="LARGE RIBOSOMAL SUBUNIT PROTEIN BL27M"/>
    <property type="match status" value="1"/>
</dbReference>
<dbReference type="STRING" id="1802591.A2113_03670"/>
<dbReference type="GO" id="GO:0006412">
    <property type="term" value="P:translation"/>
    <property type="evidence" value="ECO:0007669"/>
    <property type="project" value="InterPro"/>
</dbReference>
<dbReference type="SUPFAM" id="SSF110324">
    <property type="entry name" value="Ribosomal L27 protein-like"/>
    <property type="match status" value="1"/>
</dbReference>
<comment type="caution">
    <text evidence="6">The sequence shown here is derived from an EMBL/GenBank/DDBJ whole genome shotgun (WGS) entry which is preliminary data.</text>
</comment>
<keyword evidence="2 6" id="KW-0689">Ribosomal protein</keyword>
<comment type="similarity">
    <text evidence="1">Belongs to the bacterial ribosomal protein bL27 family.</text>
</comment>
<dbReference type="EMBL" id="MHCN01000011">
    <property type="protein sequence ID" value="OGY21633.1"/>
    <property type="molecule type" value="Genomic_DNA"/>
</dbReference>
<dbReference type="Proteomes" id="UP000176299">
    <property type="component" value="Unassembled WGS sequence"/>
</dbReference>
<evidence type="ECO:0000256" key="3">
    <source>
        <dbReference type="ARBA" id="ARBA00023274"/>
    </source>
</evidence>
<dbReference type="InterPro" id="IPR001684">
    <property type="entry name" value="Ribosomal_bL27"/>
</dbReference>
<evidence type="ECO:0000313" key="7">
    <source>
        <dbReference type="Proteomes" id="UP000176299"/>
    </source>
</evidence>